<dbReference type="EMBL" id="KQ976398">
    <property type="protein sequence ID" value="KYM92734.1"/>
    <property type="molecule type" value="Genomic_DNA"/>
</dbReference>
<reference evidence="1 2" key="1">
    <citation type="submission" date="2015-09" db="EMBL/GenBank/DDBJ databases">
        <title>Atta colombica WGS genome.</title>
        <authorList>
            <person name="Nygaard S."/>
            <person name="Hu H."/>
            <person name="Boomsma J."/>
            <person name="Zhang G."/>
        </authorList>
    </citation>
    <scope>NUCLEOTIDE SEQUENCE [LARGE SCALE GENOMIC DNA]</scope>
    <source>
        <strain evidence="1">Treedump-2</strain>
        <tissue evidence="1">Whole body</tissue>
    </source>
</reference>
<gene>
    <name evidence="1" type="ORF">ALC53_00671</name>
</gene>
<accession>A0A195BVS5</accession>
<dbReference type="Proteomes" id="UP000078540">
    <property type="component" value="Unassembled WGS sequence"/>
</dbReference>
<dbReference type="AlphaFoldDB" id="A0A195BVS5"/>
<evidence type="ECO:0000313" key="2">
    <source>
        <dbReference type="Proteomes" id="UP000078540"/>
    </source>
</evidence>
<organism evidence="1 2">
    <name type="scientific">Atta colombica</name>
    <dbReference type="NCBI Taxonomy" id="520822"/>
    <lineage>
        <taxon>Eukaryota</taxon>
        <taxon>Metazoa</taxon>
        <taxon>Ecdysozoa</taxon>
        <taxon>Arthropoda</taxon>
        <taxon>Hexapoda</taxon>
        <taxon>Insecta</taxon>
        <taxon>Pterygota</taxon>
        <taxon>Neoptera</taxon>
        <taxon>Endopterygota</taxon>
        <taxon>Hymenoptera</taxon>
        <taxon>Apocrita</taxon>
        <taxon>Aculeata</taxon>
        <taxon>Formicoidea</taxon>
        <taxon>Formicidae</taxon>
        <taxon>Myrmicinae</taxon>
        <taxon>Atta</taxon>
    </lineage>
</organism>
<protein>
    <submittedName>
        <fullName evidence="1">Uncharacterized protein</fullName>
    </submittedName>
</protein>
<sequence>MVGIHVHDRAARKFISTMKTYDFQIHYRTNSCLRHSERPGVDIICLPGDTSVEINVRRMPRVEGGKAYNEASSARIAGTPRVMNNKKIISISHKEKNSKVHSTFKRSKVSEARTEVWLAVSVFYMSEVRTCTERLESSPCKLPSSDVPRRAERPEYIKETHSGNHSGTRCATHHVSSLVYLVYLGIRAEYCDSTARR</sequence>
<evidence type="ECO:0000313" key="1">
    <source>
        <dbReference type="EMBL" id="KYM92734.1"/>
    </source>
</evidence>
<keyword evidence="2" id="KW-1185">Reference proteome</keyword>
<name>A0A195BVS5_9HYME</name>
<proteinExistence type="predicted"/>